<keyword evidence="3" id="KW-1003">Cell membrane</keyword>
<dbReference type="InterPro" id="IPR055163">
    <property type="entry name" value="ALK/LTK-like_GRD"/>
</dbReference>
<keyword evidence="6" id="KW-0732">Signal</keyword>
<evidence type="ECO:0000313" key="19">
    <source>
        <dbReference type="Proteomes" id="UP001470230"/>
    </source>
</evidence>
<keyword evidence="7" id="KW-0547">Nucleotide-binding</keyword>
<evidence type="ECO:0000256" key="1">
    <source>
        <dbReference type="ARBA" id="ARBA00004251"/>
    </source>
</evidence>
<organism evidence="18 19">
    <name type="scientific">Tritrichomonas musculus</name>
    <dbReference type="NCBI Taxonomy" id="1915356"/>
    <lineage>
        <taxon>Eukaryota</taxon>
        <taxon>Metamonada</taxon>
        <taxon>Parabasalia</taxon>
        <taxon>Tritrichomonadida</taxon>
        <taxon>Tritrichomonadidae</taxon>
        <taxon>Tritrichomonas</taxon>
    </lineage>
</organism>
<evidence type="ECO:0000256" key="15">
    <source>
        <dbReference type="ARBA" id="ARBA00023180"/>
    </source>
</evidence>
<comment type="caution">
    <text evidence="18">The sequence shown here is derived from an EMBL/GenBank/DDBJ whole genome shotgun (WGS) entry which is preliminary data.</text>
</comment>
<accession>A0ABR2KN16</accession>
<dbReference type="EMBL" id="JAPFFF010000004">
    <property type="protein sequence ID" value="KAK8892203.1"/>
    <property type="molecule type" value="Genomic_DNA"/>
</dbReference>
<keyword evidence="19" id="KW-1185">Reference proteome</keyword>
<feature type="domain" description="ALK/LTK-like glycine-rich" evidence="17">
    <location>
        <begin position="292"/>
        <end position="520"/>
    </location>
</feature>
<evidence type="ECO:0000313" key="18">
    <source>
        <dbReference type="EMBL" id="KAK8892203.1"/>
    </source>
</evidence>
<evidence type="ECO:0000256" key="7">
    <source>
        <dbReference type="ARBA" id="ARBA00022741"/>
    </source>
</evidence>
<evidence type="ECO:0000256" key="16">
    <source>
        <dbReference type="SAM" id="MobiDB-lite"/>
    </source>
</evidence>
<keyword evidence="12" id="KW-0829">Tyrosine-protein kinase</keyword>
<comment type="subcellular location">
    <subcellularLocation>
        <location evidence="1">Cell membrane</location>
        <topology evidence="1">Single-pass type I membrane protein</topology>
    </subcellularLocation>
</comment>
<sequence>MSSFYPLISSFQRLIEFDSSHQFNFILSLSKSSELDLSLLNNDIILTTTINTARIISRKVNDLYQADPTISQYQIFWNISNYPIKSEKLQNDSIQSVFKLMCKSVLEPITIEQEDFFLYLILFDSLGNTERDRGNMFNEFKSLLKSVDEAKCLLSSSFRTESLDYLSDHFIELLNNDVHKDIEKETMFEIIDLYLNNSKDDKEDEFDQIFSLLENSNENDIMMHFLLHLDMDILTDDMVQYITNHLDYEIINSEAPILISYLQKFFTEFCGPPKTIADFSYTGSLQTFTVPKKGKYEIRAVGASGSGGNTYNTSYTSVGGRGAEIVGKFDLDEGDVIDIVVGGQGRMTNANASDGASGGGGGGTFVFKRIKSITDSRYQFTKKDINYETLLVAAGGSGGEDSGREGRSSTGHDGEASNFKSPSNFTEYSTESANPNSCNETGLLGIKQFIEYDAKGSYYFRNNGYSYGGYGCGGSADDRFSYGGGWCQGSNSYQSTSWSLDADAVGTNGANNGDGHASINRCRKKQY</sequence>
<evidence type="ECO:0000256" key="2">
    <source>
        <dbReference type="ARBA" id="ARBA00011902"/>
    </source>
</evidence>
<dbReference type="EC" id="2.7.10.1" evidence="2"/>
<reference evidence="18 19" key="1">
    <citation type="submission" date="2024-04" db="EMBL/GenBank/DDBJ databases">
        <title>Tritrichomonas musculus Genome.</title>
        <authorList>
            <person name="Alves-Ferreira E."/>
            <person name="Grigg M."/>
            <person name="Lorenzi H."/>
            <person name="Galac M."/>
        </authorList>
    </citation>
    <scope>NUCLEOTIDE SEQUENCE [LARGE SCALE GENOMIC DNA]</scope>
    <source>
        <strain evidence="18 19">EAF2021</strain>
    </source>
</reference>
<evidence type="ECO:0000259" key="17">
    <source>
        <dbReference type="Pfam" id="PF12810"/>
    </source>
</evidence>
<evidence type="ECO:0000256" key="6">
    <source>
        <dbReference type="ARBA" id="ARBA00022729"/>
    </source>
</evidence>
<keyword evidence="11" id="KW-0472">Membrane</keyword>
<gene>
    <name evidence="18" type="ORF">M9Y10_029426</name>
</gene>
<name>A0ABR2KN16_9EUKA</name>
<keyword evidence="10" id="KW-1133">Transmembrane helix</keyword>
<keyword evidence="4" id="KW-0808">Transferase</keyword>
<dbReference type="Proteomes" id="UP001470230">
    <property type="component" value="Unassembled WGS sequence"/>
</dbReference>
<evidence type="ECO:0000256" key="4">
    <source>
        <dbReference type="ARBA" id="ARBA00022679"/>
    </source>
</evidence>
<evidence type="ECO:0000256" key="12">
    <source>
        <dbReference type="ARBA" id="ARBA00023137"/>
    </source>
</evidence>
<protein>
    <recommendedName>
        <fullName evidence="2">receptor protein-tyrosine kinase</fullName>
        <ecNumber evidence="2">2.7.10.1</ecNumber>
    </recommendedName>
</protein>
<feature type="compositionally biased region" description="Basic and acidic residues" evidence="16">
    <location>
        <begin position="401"/>
        <end position="415"/>
    </location>
</feature>
<keyword evidence="15" id="KW-0325">Glycoprotein</keyword>
<keyword evidence="14" id="KW-0675">Receptor</keyword>
<evidence type="ECO:0000256" key="8">
    <source>
        <dbReference type="ARBA" id="ARBA00022777"/>
    </source>
</evidence>
<keyword evidence="8" id="KW-0418">Kinase</keyword>
<evidence type="ECO:0000256" key="9">
    <source>
        <dbReference type="ARBA" id="ARBA00022840"/>
    </source>
</evidence>
<feature type="region of interest" description="Disordered" evidence="16">
    <location>
        <begin position="396"/>
        <end position="435"/>
    </location>
</feature>
<evidence type="ECO:0000256" key="13">
    <source>
        <dbReference type="ARBA" id="ARBA00023157"/>
    </source>
</evidence>
<evidence type="ECO:0000256" key="3">
    <source>
        <dbReference type="ARBA" id="ARBA00022475"/>
    </source>
</evidence>
<proteinExistence type="predicted"/>
<keyword evidence="5" id="KW-0812">Transmembrane</keyword>
<evidence type="ECO:0000256" key="10">
    <source>
        <dbReference type="ARBA" id="ARBA00022989"/>
    </source>
</evidence>
<feature type="compositionally biased region" description="Polar residues" evidence="16">
    <location>
        <begin position="418"/>
        <end position="435"/>
    </location>
</feature>
<evidence type="ECO:0000256" key="11">
    <source>
        <dbReference type="ARBA" id="ARBA00023136"/>
    </source>
</evidence>
<keyword evidence="13" id="KW-1015">Disulfide bond</keyword>
<evidence type="ECO:0000256" key="5">
    <source>
        <dbReference type="ARBA" id="ARBA00022692"/>
    </source>
</evidence>
<keyword evidence="9" id="KW-0067">ATP-binding</keyword>
<evidence type="ECO:0000256" key="14">
    <source>
        <dbReference type="ARBA" id="ARBA00023170"/>
    </source>
</evidence>
<dbReference type="Pfam" id="PF12810">
    <property type="entry name" value="ALK_LTK_GRD"/>
    <property type="match status" value="1"/>
</dbReference>